<evidence type="ECO:0000313" key="3">
    <source>
        <dbReference type="Proteomes" id="UP000277928"/>
    </source>
</evidence>
<feature type="transmembrane region" description="Helical" evidence="1">
    <location>
        <begin position="125"/>
        <end position="142"/>
    </location>
</feature>
<dbReference type="AlphaFoldDB" id="A0A3P6U7T0"/>
<name>A0A3P6U7T0_LITSI</name>
<keyword evidence="1" id="KW-0472">Membrane</keyword>
<feature type="transmembrane region" description="Helical" evidence="1">
    <location>
        <begin position="12"/>
        <end position="31"/>
    </location>
</feature>
<feature type="transmembrane region" description="Helical" evidence="1">
    <location>
        <begin position="51"/>
        <end position="71"/>
    </location>
</feature>
<gene>
    <name evidence="2" type="ORF">NLS_LOCUS8141</name>
</gene>
<proteinExistence type="predicted"/>
<keyword evidence="3" id="KW-1185">Reference proteome</keyword>
<evidence type="ECO:0000313" key="2">
    <source>
        <dbReference type="EMBL" id="VDK87410.1"/>
    </source>
</evidence>
<keyword evidence="1" id="KW-0812">Transmembrane</keyword>
<protein>
    <submittedName>
        <fullName evidence="2">Uncharacterized protein</fullName>
    </submittedName>
</protein>
<dbReference type="EMBL" id="UYRX01000966">
    <property type="protein sequence ID" value="VDK87410.1"/>
    <property type="molecule type" value="Genomic_DNA"/>
</dbReference>
<sequence>MSRAHALFHRSLSLWMSIHLSTSTLSCTYLLRSVLNLSHQLLALESVTVAVLVVITVAQIISSFVMCLSLCHDMTHFRCPLIALIAGTNALQEQAHSLAIAYINYLYRNSVGISFFEITIIDRKFVEKIVIVVLLITAMYHFNDSDKHLTDGCDEMISGS</sequence>
<keyword evidence="1" id="KW-1133">Transmembrane helix</keyword>
<accession>A0A3P6U7T0</accession>
<reference evidence="2 3" key="1">
    <citation type="submission" date="2018-08" db="EMBL/GenBank/DDBJ databases">
        <authorList>
            <person name="Laetsch R D."/>
            <person name="Stevens L."/>
            <person name="Kumar S."/>
            <person name="Blaxter L. M."/>
        </authorList>
    </citation>
    <scope>NUCLEOTIDE SEQUENCE [LARGE SCALE GENOMIC DNA]</scope>
</reference>
<dbReference type="OrthoDB" id="5917644at2759"/>
<organism evidence="2 3">
    <name type="scientific">Litomosoides sigmodontis</name>
    <name type="common">Filarial nematode worm</name>
    <dbReference type="NCBI Taxonomy" id="42156"/>
    <lineage>
        <taxon>Eukaryota</taxon>
        <taxon>Metazoa</taxon>
        <taxon>Ecdysozoa</taxon>
        <taxon>Nematoda</taxon>
        <taxon>Chromadorea</taxon>
        <taxon>Rhabditida</taxon>
        <taxon>Spirurina</taxon>
        <taxon>Spiruromorpha</taxon>
        <taxon>Filarioidea</taxon>
        <taxon>Onchocercidae</taxon>
        <taxon>Litomosoides</taxon>
    </lineage>
</organism>
<dbReference type="Proteomes" id="UP000277928">
    <property type="component" value="Unassembled WGS sequence"/>
</dbReference>
<dbReference type="PROSITE" id="PS51257">
    <property type="entry name" value="PROKAR_LIPOPROTEIN"/>
    <property type="match status" value="1"/>
</dbReference>
<evidence type="ECO:0000256" key="1">
    <source>
        <dbReference type="SAM" id="Phobius"/>
    </source>
</evidence>